<accession>A0A381PBB5</accession>
<dbReference type="EMBL" id="UINC01000888">
    <property type="protein sequence ID" value="SUZ62793.1"/>
    <property type="molecule type" value="Genomic_DNA"/>
</dbReference>
<sequence>MVGLSVYFALFGGEYSVFEVRRVRVENLELEQRLVESERANDSLRTWAEALETDSATIERLAREQHGMIREGEVLYRIAPPPIDAVTDAEADSVQDPGRP</sequence>
<dbReference type="Pfam" id="PF04977">
    <property type="entry name" value="DivIC"/>
    <property type="match status" value="1"/>
</dbReference>
<evidence type="ECO:0008006" key="2">
    <source>
        <dbReference type="Google" id="ProtNLM"/>
    </source>
</evidence>
<organism evidence="1">
    <name type="scientific">marine metagenome</name>
    <dbReference type="NCBI Taxonomy" id="408172"/>
    <lineage>
        <taxon>unclassified sequences</taxon>
        <taxon>metagenomes</taxon>
        <taxon>ecological metagenomes</taxon>
    </lineage>
</organism>
<gene>
    <name evidence="1" type="ORF">METZ01_LOCUS15647</name>
</gene>
<dbReference type="AlphaFoldDB" id="A0A381PBB5"/>
<dbReference type="InterPro" id="IPR007060">
    <property type="entry name" value="FtsL/DivIC"/>
</dbReference>
<proteinExistence type="predicted"/>
<protein>
    <recommendedName>
        <fullName evidence="2">Septum formation initiator family protein</fullName>
    </recommendedName>
</protein>
<name>A0A381PBB5_9ZZZZ</name>
<evidence type="ECO:0000313" key="1">
    <source>
        <dbReference type="EMBL" id="SUZ62793.1"/>
    </source>
</evidence>
<reference evidence="1" key="1">
    <citation type="submission" date="2018-05" db="EMBL/GenBank/DDBJ databases">
        <authorList>
            <person name="Lanie J.A."/>
            <person name="Ng W.-L."/>
            <person name="Kazmierczak K.M."/>
            <person name="Andrzejewski T.M."/>
            <person name="Davidsen T.M."/>
            <person name="Wayne K.J."/>
            <person name="Tettelin H."/>
            <person name="Glass J.I."/>
            <person name="Rusch D."/>
            <person name="Podicherti R."/>
            <person name="Tsui H.-C.T."/>
            <person name="Winkler M.E."/>
        </authorList>
    </citation>
    <scope>NUCLEOTIDE SEQUENCE</scope>
</reference>